<organism evidence="1 2">
    <name type="scientific">Heyndrickxia vini</name>
    <dbReference type="NCBI Taxonomy" id="1476025"/>
    <lineage>
        <taxon>Bacteria</taxon>
        <taxon>Bacillati</taxon>
        <taxon>Bacillota</taxon>
        <taxon>Bacilli</taxon>
        <taxon>Bacillales</taxon>
        <taxon>Bacillaceae</taxon>
        <taxon>Heyndrickxia</taxon>
    </lineage>
</organism>
<dbReference type="RefSeq" id="WP_202777000.1">
    <property type="nucleotide sequence ID" value="NZ_CP065425.1"/>
</dbReference>
<reference evidence="1 2" key="1">
    <citation type="submission" date="2020-11" db="EMBL/GenBank/DDBJ databases">
        <title>Taxonomic evaluation of the Bacillus sporothermodurans group of bacteria based on whole genome sequences.</title>
        <authorList>
            <person name="Fiedler G."/>
            <person name="Herbstmann A.-D."/>
            <person name="Doll E."/>
            <person name="Wenning M."/>
            <person name="Brinks E."/>
            <person name="Kabisch J."/>
            <person name="Breitenwieser F."/>
            <person name="Lappann M."/>
            <person name="Boehnlein C."/>
            <person name="Franz C."/>
        </authorList>
    </citation>
    <scope>NUCLEOTIDE SEQUENCE [LARGE SCALE GENOMIC DNA]</scope>
    <source>
        <strain evidence="1 2">JCM 19841</strain>
    </source>
</reference>
<keyword evidence="1" id="KW-0167">Capsid protein</keyword>
<keyword evidence="1" id="KW-0946">Virion</keyword>
<dbReference type="EMBL" id="CP065425">
    <property type="protein sequence ID" value="QQZ08180.1"/>
    <property type="molecule type" value="Genomic_DNA"/>
</dbReference>
<gene>
    <name evidence="1" type="ORF">I5776_13975</name>
</gene>
<dbReference type="InterPro" id="IPR019593">
    <property type="entry name" value="Spore_coat_protein_Z/Y"/>
</dbReference>
<sequence>MSYKDHDDHSSSNCVCDVVNFINDLQDAAEEDENNCPTNCLNPVLGANNNNKHHHRKNTRPFILFTEDGNPFEAFFKPNEGCHDCPCDKDGKKIHDKIDFFCKSIFFRVENVEGCCAVLRVLEPECTTSPCPQVDRPQENLRLSDSCITVDLTKFIAIQCLDDIHLPGC</sequence>
<name>A0ABX7DZ04_9BACI</name>
<evidence type="ECO:0000313" key="2">
    <source>
        <dbReference type="Proteomes" id="UP000595691"/>
    </source>
</evidence>
<dbReference type="Proteomes" id="UP000595691">
    <property type="component" value="Chromosome"/>
</dbReference>
<protein>
    <submittedName>
        <fullName evidence="1">Spore coat protein Z</fullName>
    </submittedName>
</protein>
<proteinExistence type="predicted"/>
<evidence type="ECO:0000313" key="1">
    <source>
        <dbReference type="EMBL" id="QQZ08180.1"/>
    </source>
</evidence>
<accession>A0ABX7DZ04</accession>
<dbReference type="Pfam" id="PF10612">
    <property type="entry name" value="Spore-coat_CotZ"/>
    <property type="match status" value="1"/>
</dbReference>
<keyword evidence="2" id="KW-1185">Reference proteome</keyword>